<dbReference type="EMBL" id="JANAVB010042420">
    <property type="protein sequence ID" value="KAJ6794160.1"/>
    <property type="molecule type" value="Genomic_DNA"/>
</dbReference>
<evidence type="ECO:0000259" key="7">
    <source>
        <dbReference type="PROSITE" id="PS50966"/>
    </source>
</evidence>
<reference evidence="8" key="1">
    <citation type="journal article" date="2023" name="GigaByte">
        <title>Genome assembly of the bearded iris, Iris pallida Lam.</title>
        <authorList>
            <person name="Bruccoleri R.E."/>
            <person name="Oakeley E.J."/>
            <person name="Faust A.M.E."/>
            <person name="Altorfer M."/>
            <person name="Dessus-Babus S."/>
            <person name="Burckhardt D."/>
            <person name="Oertli M."/>
            <person name="Naumann U."/>
            <person name="Petersen F."/>
            <person name="Wong J."/>
        </authorList>
    </citation>
    <scope>NUCLEOTIDE SEQUENCE</scope>
    <source>
        <strain evidence="8">GSM-AAB239-AS_SAM_17_03QT</strain>
    </source>
</reference>
<comment type="subcellular location">
    <subcellularLocation>
        <location evidence="6">Nucleus</location>
    </subcellularLocation>
</comment>
<dbReference type="Pfam" id="PF03101">
    <property type="entry name" value="FAR1"/>
    <property type="match status" value="1"/>
</dbReference>
<dbReference type="Pfam" id="PF10551">
    <property type="entry name" value="MULE"/>
    <property type="match status" value="1"/>
</dbReference>
<dbReference type="InterPro" id="IPR007527">
    <property type="entry name" value="Znf_SWIM"/>
</dbReference>
<evidence type="ECO:0000313" key="8">
    <source>
        <dbReference type="EMBL" id="KAJ6794160.1"/>
    </source>
</evidence>
<keyword evidence="6" id="KW-0539">Nucleus</keyword>
<keyword evidence="2 6" id="KW-0479">Metal-binding</keyword>
<evidence type="ECO:0000256" key="3">
    <source>
        <dbReference type="ARBA" id="ARBA00022771"/>
    </source>
</evidence>
<dbReference type="InterPro" id="IPR004330">
    <property type="entry name" value="FAR1_DNA_bnd_dom"/>
</dbReference>
<dbReference type="InterPro" id="IPR058778">
    <property type="entry name" value="HTH_FAR1-11-like"/>
</dbReference>
<keyword evidence="3 5" id="KW-0863">Zinc-finger</keyword>
<proteinExistence type="inferred from homology"/>
<dbReference type="InterPro" id="IPR031052">
    <property type="entry name" value="FHY3/FAR1"/>
</dbReference>
<dbReference type="PROSITE" id="PS50966">
    <property type="entry name" value="ZF_SWIM"/>
    <property type="match status" value="1"/>
</dbReference>
<reference evidence="8" key="2">
    <citation type="submission" date="2023-04" db="EMBL/GenBank/DDBJ databases">
        <authorList>
            <person name="Bruccoleri R.E."/>
            <person name="Oakeley E.J."/>
            <person name="Faust A.-M."/>
            <person name="Dessus-Babus S."/>
            <person name="Altorfer M."/>
            <person name="Burckhardt D."/>
            <person name="Oertli M."/>
            <person name="Naumann U."/>
            <person name="Petersen F."/>
            <person name="Wong J."/>
        </authorList>
    </citation>
    <scope>NUCLEOTIDE SEQUENCE</scope>
    <source>
        <strain evidence="8">GSM-AAB239-AS_SAM_17_03QT</strain>
        <tissue evidence="8">Leaf</tissue>
    </source>
</reference>
<dbReference type="InterPro" id="IPR018289">
    <property type="entry name" value="MULE_transposase_dom"/>
</dbReference>
<dbReference type="Pfam" id="PF04434">
    <property type="entry name" value="SWIM"/>
    <property type="match status" value="1"/>
</dbReference>
<comment type="similarity">
    <text evidence="1 6">Belongs to the FHY3/FAR1 family.</text>
</comment>
<organism evidence="8 9">
    <name type="scientific">Iris pallida</name>
    <name type="common">Sweet iris</name>
    <dbReference type="NCBI Taxonomy" id="29817"/>
    <lineage>
        <taxon>Eukaryota</taxon>
        <taxon>Viridiplantae</taxon>
        <taxon>Streptophyta</taxon>
        <taxon>Embryophyta</taxon>
        <taxon>Tracheophyta</taxon>
        <taxon>Spermatophyta</taxon>
        <taxon>Magnoliopsida</taxon>
        <taxon>Liliopsida</taxon>
        <taxon>Asparagales</taxon>
        <taxon>Iridaceae</taxon>
        <taxon>Iridoideae</taxon>
        <taxon>Irideae</taxon>
        <taxon>Iris</taxon>
    </lineage>
</organism>
<evidence type="ECO:0000256" key="6">
    <source>
        <dbReference type="RuleBase" id="RU367018"/>
    </source>
</evidence>
<dbReference type="PANTHER" id="PTHR31669:SF174">
    <property type="entry name" value="PROTEIN FAR1-RELATED SEQUENCE 10-RELATED"/>
    <property type="match status" value="1"/>
</dbReference>
<dbReference type="GO" id="GO:0008270">
    <property type="term" value="F:zinc ion binding"/>
    <property type="evidence" value="ECO:0007669"/>
    <property type="project" value="UniProtKB-UniRule"/>
</dbReference>
<feature type="domain" description="SWIM-type" evidence="7">
    <location>
        <begin position="570"/>
        <end position="606"/>
    </location>
</feature>
<accession>A0AAX6DQT9</accession>
<evidence type="ECO:0000256" key="5">
    <source>
        <dbReference type="PROSITE-ProRule" id="PRU00325"/>
    </source>
</evidence>
<evidence type="ECO:0000256" key="1">
    <source>
        <dbReference type="ARBA" id="ARBA00005889"/>
    </source>
</evidence>
<comment type="caution">
    <text evidence="8">The sequence shown here is derived from an EMBL/GenBank/DDBJ whole genome shotgun (WGS) entry which is preliminary data.</text>
</comment>
<protein>
    <recommendedName>
        <fullName evidence="6">Protein FAR1-RELATED SEQUENCE</fullName>
    </recommendedName>
</protein>
<evidence type="ECO:0000313" key="9">
    <source>
        <dbReference type="Proteomes" id="UP001140949"/>
    </source>
</evidence>
<evidence type="ECO:0000256" key="4">
    <source>
        <dbReference type="ARBA" id="ARBA00022833"/>
    </source>
</evidence>
<gene>
    <name evidence="8" type="ORF">M6B38_231130</name>
</gene>
<dbReference type="AlphaFoldDB" id="A0AAX6DQT9"/>
<keyword evidence="9" id="KW-1185">Reference proteome</keyword>
<sequence length="728" mass="83113">MAVIVPTNNANLLRGHRCPCGDDECHINAEGDADHASAEPLLHSEPQILVGRPPPALEEEDGTPYIGQLFQSDDEALEYYATFARNNGFAVRRERSKGNPDHPMGVYKRELVCHRAGSPLPRKTEDVKRQRNRKASRCKCEAQMVIKKNVMSGVTQWFVVNFSNVHNHELMDSNEVRYPPSYRNITGADRDRVLALAKSGCTESVIMRALELEKGLKPGQLAFTERDLRNFLQASKSINREGEGSDLLKVCRSMKEKNPDFRYEFMLDENNKLEHVAWSYATSVRAFKGFGDVVIFDTTYFLTAYERPVGMWFGVDNHGHTIFFGCVILLDEKPESLRWAFQSFLRLMDGKFPQTILTDMDLGLRDAILTELPHTKHVFPPWHVTSKLRSWFCTILGSQFDKFKSDFDKLYELDAVEEFEHTWAEMVTEFGLSSDRHVALLHSHRSYWALPYLLGWFSGGLLTNGHLLSFQSFFKGFLDSETRLKDFVEQVGVAVDFQNQAEEEATTERNQLDTKIRTCMPIEEHASTILSHYAFEMFQKEIMSSTEYAVFETARESYLVRHRLKTDGGHVVSCDTSNEEVQCSCKGFESTGILCKHALRVLSLRNCFLVPEKYLVPRWRRESSLFPKSSGQKYRSQALRSLASIIIQESAVTKDRFDYVEWHMSRLLNHIRDMAGFDEADADLGPSSSLHDPVDIVTAPSISRGRPRKARGVVKVQNDFKANIEPPL</sequence>
<dbReference type="GO" id="GO:0006355">
    <property type="term" value="P:regulation of DNA-templated transcription"/>
    <property type="evidence" value="ECO:0007669"/>
    <property type="project" value="UniProtKB-UniRule"/>
</dbReference>
<dbReference type="SMART" id="SM00575">
    <property type="entry name" value="ZnF_PMZ"/>
    <property type="match status" value="1"/>
</dbReference>
<evidence type="ECO:0000256" key="2">
    <source>
        <dbReference type="ARBA" id="ARBA00022723"/>
    </source>
</evidence>
<comment type="function">
    <text evidence="6">Putative transcription activator involved in regulating light control of development.</text>
</comment>
<dbReference type="InterPro" id="IPR006564">
    <property type="entry name" value="Znf_PMZ"/>
</dbReference>
<dbReference type="GO" id="GO:0005634">
    <property type="term" value="C:nucleus"/>
    <property type="evidence" value="ECO:0007669"/>
    <property type="project" value="UniProtKB-SubCell"/>
</dbReference>
<dbReference type="PANTHER" id="PTHR31669">
    <property type="entry name" value="PROTEIN FAR1-RELATED SEQUENCE 10-RELATED"/>
    <property type="match status" value="1"/>
</dbReference>
<dbReference type="Pfam" id="PF26175">
    <property type="entry name" value="HTH_FAR1"/>
    <property type="match status" value="1"/>
</dbReference>
<keyword evidence="4 6" id="KW-0862">Zinc</keyword>
<dbReference type="Proteomes" id="UP001140949">
    <property type="component" value="Unassembled WGS sequence"/>
</dbReference>
<name>A0AAX6DQT9_IRIPA</name>